<feature type="transmembrane region" description="Helical" evidence="2">
    <location>
        <begin position="113"/>
        <end position="131"/>
    </location>
</feature>
<keyword evidence="4" id="KW-1185">Reference proteome</keyword>
<evidence type="ECO:0000313" key="4">
    <source>
        <dbReference type="Proteomes" id="UP001327560"/>
    </source>
</evidence>
<protein>
    <submittedName>
        <fullName evidence="3">Uncharacterized protein</fullName>
    </submittedName>
</protein>
<name>A0AAQ3KIA8_9LILI</name>
<keyword evidence="2" id="KW-0472">Membrane</keyword>
<feature type="transmembrane region" description="Helical" evidence="2">
    <location>
        <begin position="143"/>
        <end position="166"/>
    </location>
</feature>
<feature type="compositionally biased region" description="Pro residues" evidence="1">
    <location>
        <begin position="66"/>
        <end position="77"/>
    </location>
</feature>
<proteinExistence type="predicted"/>
<sequence>MRCGENESQLRILLLSSSIITPHRVIITATATTVTWSISTLEPRRHGGRPAEAREDIRSNHKTRRPPPPPPAPPTPLPCSVRSSSTGGRPAAAETTAPAATISQAMAENNRRGLEFLLAPATIAVGIYGTIPESVEANYRDYPFYEILMATIFLAVLSSVIAVYLVHIRGGGRRRVCHGEPETNVEGAVNGHREQPVEEMGRGYDDNEDLAAAAEEEEEAVDRVLGNGILAGLTAVVLRMMLQLTMASALRIAVVGLAGGVAVILHACSAH</sequence>
<evidence type="ECO:0000256" key="1">
    <source>
        <dbReference type="SAM" id="MobiDB-lite"/>
    </source>
</evidence>
<feature type="transmembrane region" description="Helical" evidence="2">
    <location>
        <begin position="248"/>
        <end position="268"/>
    </location>
</feature>
<dbReference type="EMBL" id="CP136894">
    <property type="protein sequence ID" value="WOL09049.1"/>
    <property type="molecule type" value="Genomic_DNA"/>
</dbReference>
<evidence type="ECO:0000313" key="3">
    <source>
        <dbReference type="EMBL" id="WOL09049.1"/>
    </source>
</evidence>
<gene>
    <name evidence="3" type="ORF">Cni_G17802</name>
</gene>
<keyword evidence="2" id="KW-0812">Transmembrane</keyword>
<dbReference type="AlphaFoldDB" id="A0AAQ3KIA8"/>
<accession>A0AAQ3KIA8</accession>
<feature type="region of interest" description="Disordered" evidence="1">
    <location>
        <begin position="41"/>
        <end position="100"/>
    </location>
</feature>
<keyword evidence="2" id="KW-1133">Transmembrane helix</keyword>
<evidence type="ECO:0000256" key="2">
    <source>
        <dbReference type="SAM" id="Phobius"/>
    </source>
</evidence>
<reference evidence="3 4" key="1">
    <citation type="submission" date="2023-10" db="EMBL/GenBank/DDBJ databases">
        <title>Chromosome-scale genome assembly provides insights into flower coloration mechanisms of Canna indica.</title>
        <authorList>
            <person name="Li C."/>
        </authorList>
    </citation>
    <scope>NUCLEOTIDE SEQUENCE [LARGE SCALE GENOMIC DNA]</scope>
    <source>
        <tissue evidence="3">Flower</tissue>
    </source>
</reference>
<feature type="compositionally biased region" description="Low complexity" evidence="1">
    <location>
        <begin position="90"/>
        <end position="100"/>
    </location>
</feature>
<feature type="compositionally biased region" description="Basic and acidic residues" evidence="1">
    <location>
        <begin position="42"/>
        <end position="59"/>
    </location>
</feature>
<organism evidence="3 4">
    <name type="scientific">Canna indica</name>
    <name type="common">Indian-shot</name>
    <dbReference type="NCBI Taxonomy" id="4628"/>
    <lineage>
        <taxon>Eukaryota</taxon>
        <taxon>Viridiplantae</taxon>
        <taxon>Streptophyta</taxon>
        <taxon>Embryophyta</taxon>
        <taxon>Tracheophyta</taxon>
        <taxon>Spermatophyta</taxon>
        <taxon>Magnoliopsida</taxon>
        <taxon>Liliopsida</taxon>
        <taxon>Zingiberales</taxon>
        <taxon>Cannaceae</taxon>
        <taxon>Canna</taxon>
    </lineage>
</organism>
<dbReference type="Proteomes" id="UP001327560">
    <property type="component" value="Chromosome 5"/>
</dbReference>